<dbReference type="EMBL" id="JAINUF010000010">
    <property type="protein sequence ID" value="KAJ8349028.1"/>
    <property type="molecule type" value="Genomic_DNA"/>
</dbReference>
<evidence type="ECO:0000313" key="2">
    <source>
        <dbReference type="EMBL" id="KAJ8349028.1"/>
    </source>
</evidence>
<name>A0A9Q1F1B7_SYNKA</name>
<accession>A0A9Q1F1B7</accession>
<protein>
    <submittedName>
        <fullName evidence="2">Uncharacterized protein</fullName>
    </submittedName>
</protein>
<dbReference type="Proteomes" id="UP001152622">
    <property type="component" value="Chromosome 10"/>
</dbReference>
<evidence type="ECO:0000256" key="1">
    <source>
        <dbReference type="SAM" id="MobiDB-lite"/>
    </source>
</evidence>
<feature type="compositionally biased region" description="Polar residues" evidence="1">
    <location>
        <begin position="126"/>
        <end position="136"/>
    </location>
</feature>
<dbReference type="AlphaFoldDB" id="A0A9Q1F1B7"/>
<comment type="caution">
    <text evidence="2">The sequence shown here is derived from an EMBL/GenBank/DDBJ whole genome shotgun (WGS) entry which is preliminary data.</text>
</comment>
<keyword evidence="3" id="KW-1185">Reference proteome</keyword>
<sequence length="169" mass="18515">MPKHTRHQPKKTSASIGTDDGDDIAAAEDEPPSLVLQLQVTVALMRESLSLQEVELVELKEQQHAEISRGCALIPNVYLAHHPTLGPNNLYDHIHLHKQAVEIFTDTLKDPGGDTHTLDISPSPAPQDTTRPINTHSRLKAPPLMPASPLPDQHQAPKEQHCNPAMPTS</sequence>
<feature type="compositionally biased region" description="Basic residues" evidence="1">
    <location>
        <begin position="1"/>
        <end position="10"/>
    </location>
</feature>
<organism evidence="2 3">
    <name type="scientific">Synaphobranchus kaupii</name>
    <name type="common">Kaup's arrowtooth eel</name>
    <dbReference type="NCBI Taxonomy" id="118154"/>
    <lineage>
        <taxon>Eukaryota</taxon>
        <taxon>Metazoa</taxon>
        <taxon>Chordata</taxon>
        <taxon>Craniata</taxon>
        <taxon>Vertebrata</taxon>
        <taxon>Euteleostomi</taxon>
        <taxon>Actinopterygii</taxon>
        <taxon>Neopterygii</taxon>
        <taxon>Teleostei</taxon>
        <taxon>Anguilliformes</taxon>
        <taxon>Synaphobranchidae</taxon>
        <taxon>Synaphobranchus</taxon>
    </lineage>
</organism>
<reference evidence="2" key="1">
    <citation type="journal article" date="2023" name="Science">
        <title>Genome structures resolve the early diversification of teleost fishes.</title>
        <authorList>
            <person name="Parey E."/>
            <person name="Louis A."/>
            <person name="Montfort J."/>
            <person name="Bouchez O."/>
            <person name="Roques C."/>
            <person name="Iampietro C."/>
            <person name="Lluch J."/>
            <person name="Castinel A."/>
            <person name="Donnadieu C."/>
            <person name="Desvignes T."/>
            <person name="Floi Bucao C."/>
            <person name="Jouanno E."/>
            <person name="Wen M."/>
            <person name="Mejri S."/>
            <person name="Dirks R."/>
            <person name="Jansen H."/>
            <person name="Henkel C."/>
            <person name="Chen W.J."/>
            <person name="Zahm M."/>
            <person name="Cabau C."/>
            <person name="Klopp C."/>
            <person name="Thompson A.W."/>
            <person name="Robinson-Rechavi M."/>
            <person name="Braasch I."/>
            <person name="Lecointre G."/>
            <person name="Bobe J."/>
            <person name="Postlethwait J.H."/>
            <person name="Berthelot C."/>
            <person name="Roest Crollius H."/>
            <person name="Guiguen Y."/>
        </authorList>
    </citation>
    <scope>NUCLEOTIDE SEQUENCE</scope>
    <source>
        <strain evidence="2">WJC10195</strain>
    </source>
</reference>
<feature type="region of interest" description="Disordered" evidence="1">
    <location>
        <begin position="1"/>
        <end position="26"/>
    </location>
</feature>
<gene>
    <name evidence="2" type="ORF">SKAU_G00276170</name>
</gene>
<dbReference type="OrthoDB" id="10056446at2759"/>
<feature type="region of interest" description="Disordered" evidence="1">
    <location>
        <begin position="112"/>
        <end position="169"/>
    </location>
</feature>
<evidence type="ECO:0000313" key="3">
    <source>
        <dbReference type="Proteomes" id="UP001152622"/>
    </source>
</evidence>
<proteinExistence type="predicted"/>